<evidence type="ECO:0000256" key="1">
    <source>
        <dbReference type="ARBA" id="ARBA00004127"/>
    </source>
</evidence>
<dbReference type="SUPFAM" id="SSF103473">
    <property type="entry name" value="MFS general substrate transporter"/>
    <property type="match status" value="1"/>
</dbReference>
<keyword evidence="4 7" id="KW-1133">Transmembrane helix</keyword>
<evidence type="ECO:0000256" key="2">
    <source>
        <dbReference type="ARBA" id="ARBA00022448"/>
    </source>
</evidence>
<comment type="subcellular location">
    <subcellularLocation>
        <location evidence="1">Endomembrane system</location>
        <topology evidence="1">Multi-pass membrane protein</topology>
    </subcellularLocation>
</comment>
<gene>
    <name evidence="9" type="primary">g848</name>
    <name evidence="9" type="ORF">VP750_LOCUS741</name>
</gene>
<feature type="transmembrane region" description="Helical" evidence="7">
    <location>
        <begin position="45"/>
        <end position="70"/>
    </location>
</feature>
<feature type="region of interest" description="Disordered" evidence="6">
    <location>
        <begin position="1"/>
        <end position="30"/>
    </location>
</feature>
<dbReference type="PROSITE" id="PS50850">
    <property type="entry name" value="MFS"/>
    <property type="match status" value="1"/>
</dbReference>
<keyword evidence="3 7" id="KW-0812">Transmembrane</keyword>
<proteinExistence type="predicted"/>
<evidence type="ECO:0000256" key="3">
    <source>
        <dbReference type="ARBA" id="ARBA00022692"/>
    </source>
</evidence>
<dbReference type="Pfam" id="PF07690">
    <property type="entry name" value="MFS_1"/>
    <property type="match status" value="1"/>
</dbReference>
<protein>
    <submittedName>
        <fullName evidence="9">G848 protein</fullName>
    </submittedName>
</protein>
<feature type="transmembrane region" description="Helical" evidence="7">
    <location>
        <begin position="210"/>
        <end position="226"/>
    </location>
</feature>
<dbReference type="InterPro" id="IPR020846">
    <property type="entry name" value="MFS_dom"/>
</dbReference>
<dbReference type="InterPro" id="IPR036259">
    <property type="entry name" value="MFS_trans_sf"/>
</dbReference>
<evidence type="ECO:0000256" key="7">
    <source>
        <dbReference type="SAM" id="Phobius"/>
    </source>
</evidence>
<keyword evidence="5 7" id="KW-0472">Membrane</keyword>
<dbReference type="PANTHER" id="PTHR23501">
    <property type="entry name" value="MAJOR FACILITATOR SUPERFAMILY"/>
    <property type="match status" value="1"/>
</dbReference>
<accession>A0ABP1FM19</accession>
<feature type="transmembrane region" description="Helical" evidence="7">
    <location>
        <begin position="82"/>
        <end position="104"/>
    </location>
</feature>
<feature type="transmembrane region" description="Helical" evidence="7">
    <location>
        <begin position="400"/>
        <end position="422"/>
    </location>
</feature>
<dbReference type="PANTHER" id="PTHR23501:SF191">
    <property type="entry name" value="VACUOLAR BASIC AMINO ACID TRANSPORTER 4"/>
    <property type="match status" value="1"/>
</dbReference>
<feature type="transmembrane region" description="Helical" evidence="7">
    <location>
        <begin position="116"/>
        <end position="136"/>
    </location>
</feature>
<keyword evidence="2" id="KW-0813">Transport</keyword>
<feature type="transmembrane region" description="Helical" evidence="7">
    <location>
        <begin position="333"/>
        <end position="354"/>
    </location>
</feature>
<dbReference type="InterPro" id="IPR011701">
    <property type="entry name" value="MFS"/>
</dbReference>
<dbReference type="EMBL" id="CAXHTA020000002">
    <property type="protein sequence ID" value="CAL5219082.1"/>
    <property type="molecule type" value="Genomic_DNA"/>
</dbReference>
<feature type="transmembrane region" description="Helical" evidence="7">
    <location>
        <begin position="456"/>
        <end position="478"/>
    </location>
</feature>
<sequence>MVQSEVGGVKPLSEFSHSESSPNNQEDLLNETQPSTTWSWKQKFLALYGIVVLFCIIAIPRLGGTILSYFTEELRRDVGTTVSQYSIIAGHLNGFISALFALFWGYCIDRFKWRRTWLLSALLVLLSGMHVLQGLARNFSDLLVATVFIAVGASVHMPLAISLISDLLPARLSLMGQALVFAGESFAIILGGNIAGVLKLRGISWRDSEFSIAIAFLTLAICAFLLPEPPIRQLHVASGSCERAPRFVFGAALKYLAGMKSYWILVLGLGMWAAASEVVFSYMPAFQETQFPGVAKLSGDIGTVLGACALGSALLFGAISLRASKLRSKTLSLASAAGAVLGCLFFILALYANSLAGRQHGYVAMLVCLGLGALSVQGLIGPMNGELAATLPAHMKTFGLSLYVFFQDLLQPFYVAIMGVGLQSFHKDQRAAAVVSHAKLEAKSQTILSSTNAARIFLTFGLVFNLCGAAILFVAASFNVHEDIRERMLSMQQARKLSVARVVGLVVFTASFLVFAIILLALTLYSSFHSEGVFHRAR</sequence>
<feature type="transmembrane region" description="Helical" evidence="7">
    <location>
        <begin position="262"/>
        <end position="283"/>
    </location>
</feature>
<evidence type="ECO:0000256" key="4">
    <source>
        <dbReference type="ARBA" id="ARBA00022989"/>
    </source>
</evidence>
<evidence type="ECO:0000256" key="5">
    <source>
        <dbReference type="ARBA" id="ARBA00023136"/>
    </source>
</evidence>
<feature type="transmembrane region" description="Helical" evidence="7">
    <location>
        <begin position="303"/>
        <end position="321"/>
    </location>
</feature>
<evidence type="ECO:0000256" key="6">
    <source>
        <dbReference type="SAM" id="MobiDB-lite"/>
    </source>
</evidence>
<feature type="compositionally biased region" description="Polar residues" evidence="6">
    <location>
        <begin position="18"/>
        <end position="30"/>
    </location>
</feature>
<evidence type="ECO:0000313" key="9">
    <source>
        <dbReference type="EMBL" id="CAL5219082.1"/>
    </source>
</evidence>
<feature type="transmembrane region" description="Helical" evidence="7">
    <location>
        <begin position="176"/>
        <end position="198"/>
    </location>
</feature>
<evidence type="ECO:0000313" key="10">
    <source>
        <dbReference type="Proteomes" id="UP001497392"/>
    </source>
</evidence>
<feature type="transmembrane region" description="Helical" evidence="7">
    <location>
        <begin position="499"/>
        <end position="525"/>
    </location>
</feature>
<feature type="domain" description="Major facilitator superfamily (MFS) profile" evidence="8">
    <location>
        <begin position="49"/>
        <end position="479"/>
    </location>
</feature>
<evidence type="ECO:0000259" key="8">
    <source>
        <dbReference type="PROSITE" id="PS50850"/>
    </source>
</evidence>
<name>A0ABP1FM19_9CHLO</name>
<reference evidence="9 10" key="1">
    <citation type="submission" date="2024-06" db="EMBL/GenBank/DDBJ databases">
        <authorList>
            <person name="Kraege A."/>
            <person name="Thomma B."/>
        </authorList>
    </citation>
    <scope>NUCLEOTIDE SEQUENCE [LARGE SCALE GENOMIC DNA]</scope>
</reference>
<feature type="transmembrane region" description="Helical" evidence="7">
    <location>
        <begin position="360"/>
        <end position="380"/>
    </location>
</feature>
<dbReference type="Gene3D" id="1.20.1250.20">
    <property type="entry name" value="MFS general substrate transporter like domains"/>
    <property type="match status" value="1"/>
</dbReference>
<feature type="transmembrane region" description="Helical" evidence="7">
    <location>
        <begin position="142"/>
        <end position="164"/>
    </location>
</feature>
<dbReference type="Proteomes" id="UP001497392">
    <property type="component" value="Unassembled WGS sequence"/>
</dbReference>
<organism evidence="9 10">
    <name type="scientific">Coccomyxa viridis</name>
    <dbReference type="NCBI Taxonomy" id="1274662"/>
    <lineage>
        <taxon>Eukaryota</taxon>
        <taxon>Viridiplantae</taxon>
        <taxon>Chlorophyta</taxon>
        <taxon>core chlorophytes</taxon>
        <taxon>Trebouxiophyceae</taxon>
        <taxon>Trebouxiophyceae incertae sedis</taxon>
        <taxon>Coccomyxaceae</taxon>
        <taxon>Coccomyxa</taxon>
    </lineage>
</organism>
<keyword evidence="10" id="KW-1185">Reference proteome</keyword>
<comment type="caution">
    <text evidence="9">The sequence shown here is derived from an EMBL/GenBank/DDBJ whole genome shotgun (WGS) entry which is preliminary data.</text>
</comment>